<proteinExistence type="predicted"/>
<dbReference type="GO" id="GO:0009893">
    <property type="term" value="P:positive regulation of metabolic process"/>
    <property type="evidence" value="ECO:0007669"/>
    <property type="project" value="UniProtKB-ARBA"/>
</dbReference>
<evidence type="ECO:0000313" key="9">
    <source>
        <dbReference type="Proteomes" id="UP000190312"/>
    </source>
</evidence>
<keyword evidence="2" id="KW-0805">Transcription regulation</keyword>
<dbReference type="Pfam" id="PF04082">
    <property type="entry name" value="Fungal_trans"/>
    <property type="match status" value="1"/>
</dbReference>
<accession>A0A1S9DDJ3</accession>
<dbReference type="InterPro" id="IPR001138">
    <property type="entry name" value="Zn2Cys6_DnaBD"/>
</dbReference>
<dbReference type="PROSITE" id="PS00463">
    <property type="entry name" value="ZN2_CY6_FUNGAL_1"/>
    <property type="match status" value="1"/>
</dbReference>
<feature type="region of interest" description="Disordered" evidence="6">
    <location>
        <begin position="918"/>
        <end position="946"/>
    </location>
</feature>
<dbReference type="GO" id="GO:0008270">
    <property type="term" value="F:zinc ion binding"/>
    <property type="evidence" value="ECO:0007669"/>
    <property type="project" value="InterPro"/>
</dbReference>
<keyword evidence="4" id="KW-0804">Transcription</keyword>
<dbReference type="PROSITE" id="PS50048">
    <property type="entry name" value="ZN2_CY6_FUNGAL_2"/>
    <property type="match status" value="1"/>
</dbReference>
<dbReference type="Pfam" id="PF25789">
    <property type="entry name" value="TPR_NAA35"/>
    <property type="match status" value="1"/>
</dbReference>
<dbReference type="InterPro" id="IPR036864">
    <property type="entry name" value="Zn2-C6_fun-type_DNA-bd_sf"/>
</dbReference>
<dbReference type="Gene3D" id="4.10.240.10">
    <property type="entry name" value="Zn(2)-C6 fungal-type DNA-binding domain"/>
    <property type="match status" value="1"/>
</dbReference>
<dbReference type="InterPro" id="IPR004507">
    <property type="entry name" value="UbiX-like"/>
</dbReference>
<evidence type="ECO:0000256" key="6">
    <source>
        <dbReference type="SAM" id="MobiDB-lite"/>
    </source>
</evidence>
<dbReference type="PANTHER" id="PTHR43374">
    <property type="entry name" value="FLAVIN PRENYLTRANSFERASE"/>
    <property type="match status" value="1"/>
</dbReference>
<keyword evidence="5" id="KW-0539">Nucleus</keyword>
<evidence type="ECO:0000256" key="2">
    <source>
        <dbReference type="ARBA" id="ARBA00023015"/>
    </source>
</evidence>
<sequence>MLPSSEGRTPMMRVNSQSVVPRDITDEFTNAASRLRTGQLVKDEYFTLFEAVGALEIMDSKMDSGYLGPGQTDVQALEDDYDTTRELAPEQVIGIMDELLCHEMAWHMGHPLSQTLFTSLYLDKLLWPIPKTLEEARFCRPGSARNKEEPGMVHVVLRAYCLALIKCCDFVHARVINEYFYEEEDFVTQLYNRSLLSQFDQEYFRNLLDRAISWVDEQGDSVDGKLKEAIKCRLVFRRDFLLSLDQDLDIMQSRSASHFSSCLSQLDPITESVSLGRPVPEAFSWKIQRKLASTVPPRPMVKISFEDALAHLKRLCQDAIDLLEVLDYSGPHNLKVAVWTLLSRKPQPSVYIRSLVQSMIMSNTMVLGAVPVKKFLYDELAEIVLPSSTLLQANTDETEMPTDPRFQIASHMDAFVKRFAQPFVDIFRSACLNRCRIRRTVCHTIVDWDNLQMEAEDLDEQLRTLNNEPPLMLQNGDATYSYPLSSWAYHQKLNQFRLIIQLGFELSIYSPEELPGMYWYLSHICSTHLGHIDRIRTFTVAAAKRNLTALAGKKRDAVERHAALQNTLRLLERLTTQIVAVDAFAISLHALYVLLARHEVLPTAAAAQAYSSERLRYELRMKPFIPITLPELVPFDEYRREAILEGDSDEAVLERATKAISEARKAWEATLANGAFIRDPQGQTNQTLAIEEDWKKDVKNTMRACIGASIAIETVKKALAARRASTNAVNLQPLLCVLSPSPYALLPPGSLLLPYYRARLRPIPHPAGRQEDVSVAIAMPTYPIRRRPRECKTCLPCRASKVRCDRNVPCGNCVKRNFTCSYGRPPPTQPKPPLIPDPTFSAAASTVSTPQFPSGSAYISSSRDDAPISSYSAEPTSDDALSETVTISQFEWDEVNSKMRAMESILASLNSLFQTHAARKSIDPRSEPSVTEDGKSPAPQGIYNENTMKTGSIHIGAKSALIDILDRSKGSDGTAAALPREDLLAELAMENEAASYPFVDLWSSDPYTFNIAGVCGVLPDDEQCRRFLRFYRDIGSVLYPVLPDVSKLEHDTNQLLHNRQKVGGTYRPDVNGLVKPFGMSLPFLSLLFAVLASGCQLSDLPLKERELTSWVYVSCSYQCLRMINYVSQPTVEVIQILLIISNVLSYNMNAGASYTLLGMTERMCMSLGLHVETPGFSQNVTASRRRVWWAMAFQNSHFSLAYDRPSITMVSQPEIPYDRKSMPGHRSYFESLCRIISVVLEMLRGLMLSHHSHLRYHEIREYKQRIERILADTTPHLRYRERCVTLAEHIERTELRLHSSYYISVMCRVSLDPDAPLDDQRRAVVREDCITNLMNTIEAFIELHSLHSHCSRSWVSLQRTIASAFLLVANNNDHIHPRTWELTEKLEAVIAEHVTGDGNVNHNTRTDSARHLASSLRALREVSAAFYSRKKKKKKKKQASALAPEAISPKTVLTSPASVAATASSPYAARYSVSSSEDGHIDNILNQVSDVMLFPTLNMGTS</sequence>
<dbReference type="GO" id="GO:0016831">
    <property type="term" value="F:carboxy-lyase activity"/>
    <property type="evidence" value="ECO:0007669"/>
    <property type="project" value="TreeGrafter"/>
</dbReference>
<evidence type="ECO:0000256" key="3">
    <source>
        <dbReference type="ARBA" id="ARBA00023125"/>
    </source>
</evidence>
<dbReference type="SUPFAM" id="SSF57701">
    <property type="entry name" value="Zn2/Cys6 DNA-binding domain"/>
    <property type="match status" value="1"/>
</dbReference>
<feature type="compositionally biased region" description="Polar residues" evidence="6">
    <location>
        <begin position="845"/>
        <end position="861"/>
    </location>
</feature>
<dbReference type="EMBL" id="MKZY01000007">
    <property type="protein sequence ID" value="OOO07158.1"/>
    <property type="molecule type" value="Genomic_DNA"/>
</dbReference>
<evidence type="ECO:0000256" key="4">
    <source>
        <dbReference type="ARBA" id="ARBA00023163"/>
    </source>
</evidence>
<dbReference type="GO" id="GO:0006351">
    <property type="term" value="P:DNA-templated transcription"/>
    <property type="evidence" value="ECO:0007669"/>
    <property type="project" value="InterPro"/>
</dbReference>
<reference evidence="8 9" key="1">
    <citation type="submission" date="2016-10" db="EMBL/GenBank/DDBJ databases">
        <title>Genome sequencing of Aspergillus oryzae BCC7051.</title>
        <authorList>
            <person name="Thammarongtham C."/>
            <person name="Vorapreeda T."/>
            <person name="Nookaew I."/>
            <person name="Srisuk T."/>
            <person name="Land M."/>
            <person name="Jeennor S."/>
            <person name="Laoteng K."/>
        </authorList>
    </citation>
    <scope>NUCLEOTIDE SEQUENCE [LARGE SCALE GENOMIC DNA]</scope>
    <source>
        <strain evidence="8 9">BCC7051</strain>
    </source>
</reference>
<dbReference type="VEuPathDB" id="FungiDB:AO090001000092"/>
<evidence type="ECO:0000256" key="1">
    <source>
        <dbReference type="ARBA" id="ARBA00022723"/>
    </source>
</evidence>
<dbReference type="Proteomes" id="UP000190312">
    <property type="component" value="Unassembled WGS sequence"/>
</dbReference>
<dbReference type="Pfam" id="PF00172">
    <property type="entry name" value="Zn_clus"/>
    <property type="match status" value="1"/>
</dbReference>
<dbReference type="VEuPathDB" id="FungiDB:AO090011000758"/>
<dbReference type="SMART" id="SM00066">
    <property type="entry name" value="GAL4"/>
    <property type="match status" value="1"/>
</dbReference>
<evidence type="ECO:0000259" key="7">
    <source>
        <dbReference type="PROSITE" id="PS50048"/>
    </source>
</evidence>
<organism evidence="8 9">
    <name type="scientific">Aspergillus oryzae</name>
    <name type="common">Yellow koji mold</name>
    <dbReference type="NCBI Taxonomy" id="5062"/>
    <lineage>
        <taxon>Eukaryota</taxon>
        <taxon>Fungi</taxon>
        <taxon>Dikarya</taxon>
        <taxon>Ascomycota</taxon>
        <taxon>Pezizomycotina</taxon>
        <taxon>Eurotiomycetes</taxon>
        <taxon>Eurotiomycetidae</taxon>
        <taxon>Eurotiales</taxon>
        <taxon>Aspergillaceae</taxon>
        <taxon>Aspergillus</taxon>
        <taxon>Aspergillus subgen. Circumdati</taxon>
    </lineage>
</organism>
<dbReference type="CDD" id="cd00067">
    <property type="entry name" value="GAL4"/>
    <property type="match status" value="1"/>
</dbReference>
<dbReference type="InterPro" id="IPR057982">
    <property type="entry name" value="TPR_NAA35"/>
</dbReference>
<dbReference type="PANTHER" id="PTHR43374:SF1">
    <property type="entry name" value="FLAVIN PRENYLTRANSFERASE PAD1, MITOCHONDRIAL"/>
    <property type="match status" value="1"/>
</dbReference>
<comment type="caution">
    <text evidence="8">The sequence shown here is derived from an EMBL/GenBank/DDBJ whole genome shotgun (WGS) entry which is preliminary data.</text>
</comment>
<keyword evidence="3" id="KW-0238">DNA-binding</keyword>
<dbReference type="CDD" id="cd12148">
    <property type="entry name" value="fungal_TF_MHR"/>
    <property type="match status" value="1"/>
</dbReference>
<dbReference type="InterPro" id="IPR007219">
    <property type="entry name" value="XnlR_reg_dom"/>
</dbReference>
<keyword evidence="1" id="KW-0479">Metal-binding</keyword>
<evidence type="ECO:0000256" key="5">
    <source>
        <dbReference type="ARBA" id="ARBA00023242"/>
    </source>
</evidence>
<dbReference type="Pfam" id="PF04112">
    <property type="entry name" value="Mak10"/>
    <property type="match status" value="1"/>
</dbReference>
<dbReference type="SMART" id="SM00906">
    <property type="entry name" value="Fungal_trans"/>
    <property type="match status" value="1"/>
</dbReference>
<keyword evidence="8" id="KW-0808">Transferase</keyword>
<dbReference type="GO" id="GO:0000981">
    <property type="term" value="F:DNA-binding transcription factor activity, RNA polymerase II-specific"/>
    <property type="evidence" value="ECO:0007669"/>
    <property type="project" value="InterPro"/>
</dbReference>
<evidence type="ECO:0000313" key="8">
    <source>
        <dbReference type="EMBL" id="OOO07158.1"/>
    </source>
</evidence>
<dbReference type="VEuPathDB" id="FungiDB:AO090011000966"/>
<protein>
    <submittedName>
        <fullName evidence="8">NatC N(Alpha)-terminal acetyltransferase, Mak10 subunit</fullName>
    </submittedName>
</protein>
<dbReference type="eggNOG" id="ENOG502SIWN">
    <property type="taxonomic scope" value="Eukaryota"/>
</dbReference>
<gene>
    <name evidence="8" type="ORF">OAory_01093610</name>
</gene>
<feature type="region of interest" description="Disordered" evidence="6">
    <location>
        <begin position="845"/>
        <end position="877"/>
    </location>
</feature>
<feature type="domain" description="Zn(2)-C6 fungal-type" evidence="7">
    <location>
        <begin position="793"/>
        <end position="822"/>
    </location>
</feature>
<dbReference type="GO" id="GO:0016740">
    <property type="term" value="F:transferase activity"/>
    <property type="evidence" value="ECO:0007669"/>
    <property type="project" value="UniProtKB-KW"/>
</dbReference>
<dbReference type="InterPro" id="IPR057983">
    <property type="entry name" value="NAA35-like_N"/>
</dbReference>
<name>A0A1S9DDJ3_ASPOZ</name>
<dbReference type="OrthoDB" id="269405at2759"/>
<dbReference type="GO" id="GO:0003677">
    <property type="term" value="F:DNA binding"/>
    <property type="evidence" value="ECO:0007669"/>
    <property type="project" value="UniProtKB-KW"/>
</dbReference>
<dbReference type="GO" id="GO:0031417">
    <property type="term" value="C:NatC complex"/>
    <property type="evidence" value="ECO:0007669"/>
    <property type="project" value="InterPro"/>
</dbReference>